<dbReference type="AlphaFoldDB" id="A0A4Z2I5H1"/>
<evidence type="ECO:0000313" key="3">
    <source>
        <dbReference type="Proteomes" id="UP000314294"/>
    </source>
</evidence>
<feature type="region of interest" description="Disordered" evidence="1">
    <location>
        <begin position="1"/>
        <end position="26"/>
    </location>
</feature>
<dbReference type="EMBL" id="SRLO01000133">
    <property type="protein sequence ID" value="TNN72705.1"/>
    <property type="molecule type" value="Genomic_DNA"/>
</dbReference>
<feature type="compositionally biased region" description="Polar residues" evidence="1">
    <location>
        <begin position="81"/>
        <end position="106"/>
    </location>
</feature>
<reference evidence="2 3" key="1">
    <citation type="submission" date="2019-03" db="EMBL/GenBank/DDBJ databases">
        <title>First draft genome of Liparis tanakae, snailfish: a comprehensive survey of snailfish specific genes.</title>
        <authorList>
            <person name="Kim W."/>
            <person name="Song I."/>
            <person name="Jeong J.-H."/>
            <person name="Kim D."/>
            <person name="Kim S."/>
            <person name="Ryu S."/>
            <person name="Song J.Y."/>
            <person name="Lee S.K."/>
        </authorList>
    </citation>
    <scope>NUCLEOTIDE SEQUENCE [LARGE SCALE GENOMIC DNA]</scope>
    <source>
        <tissue evidence="2">Muscle</tissue>
    </source>
</reference>
<proteinExistence type="predicted"/>
<name>A0A4Z2I5H1_9TELE</name>
<comment type="caution">
    <text evidence="2">The sequence shown here is derived from an EMBL/GenBank/DDBJ whole genome shotgun (WGS) entry which is preliminary data.</text>
</comment>
<protein>
    <submittedName>
        <fullName evidence="2">Uncharacterized protein</fullName>
    </submittedName>
</protein>
<sequence>MEDPSSLWSSGVHRTRSTSPASLSSFSSSSSSSLLLLFLPLRGEASAALTWLIDTCFRSSARGRLTTSSSRSCSDSRKSQHGSWSVSVRRSPLSSTDAGTQGGRITSSCSHTVVSATHPDRVVSRLLTEQGAAVEVPGRAQILLFTSFQFDRSVSGVGGQRGVRPVVQEQPDDGQVVTGHGIIVRGEASPRPVLGAAVDVGAVLQQHLDDLSPASGRRFVERRVAGVVAAVDLADVLFQTVLDHILHNGDGPGHITLQMGHAVMLGVDQPGFTW</sequence>
<gene>
    <name evidence="2" type="ORF">EYF80_016989</name>
</gene>
<keyword evidence="3" id="KW-1185">Reference proteome</keyword>
<feature type="region of interest" description="Disordered" evidence="1">
    <location>
        <begin position="66"/>
        <end position="106"/>
    </location>
</feature>
<accession>A0A4Z2I5H1</accession>
<evidence type="ECO:0000256" key="1">
    <source>
        <dbReference type="SAM" id="MobiDB-lite"/>
    </source>
</evidence>
<dbReference type="Proteomes" id="UP000314294">
    <property type="component" value="Unassembled WGS sequence"/>
</dbReference>
<evidence type="ECO:0000313" key="2">
    <source>
        <dbReference type="EMBL" id="TNN72705.1"/>
    </source>
</evidence>
<organism evidence="2 3">
    <name type="scientific">Liparis tanakae</name>
    <name type="common">Tanaka's snailfish</name>
    <dbReference type="NCBI Taxonomy" id="230148"/>
    <lineage>
        <taxon>Eukaryota</taxon>
        <taxon>Metazoa</taxon>
        <taxon>Chordata</taxon>
        <taxon>Craniata</taxon>
        <taxon>Vertebrata</taxon>
        <taxon>Euteleostomi</taxon>
        <taxon>Actinopterygii</taxon>
        <taxon>Neopterygii</taxon>
        <taxon>Teleostei</taxon>
        <taxon>Neoteleostei</taxon>
        <taxon>Acanthomorphata</taxon>
        <taxon>Eupercaria</taxon>
        <taxon>Perciformes</taxon>
        <taxon>Cottioidei</taxon>
        <taxon>Cottales</taxon>
        <taxon>Liparidae</taxon>
        <taxon>Liparis</taxon>
    </lineage>
</organism>